<keyword evidence="3 6" id="KW-0540">Nuclease</keyword>
<keyword evidence="4 6" id="KW-0378">Hydrolase</keyword>
<comment type="function">
    <text evidence="6">Bidirectionally degrades single-stranded DNA into large acid-insoluble oligonucleotides, which are then degraded further into small acid-soluble oligonucleotides.</text>
</comment>
<dbReference type="PANTHER" id="PTHR34137">
    <property type="entry name" value="EXODEOXYRIBONUCLEASE 7 SMALL SUBUNIT"/>
    <property type="match status" value="1"/>
</dbReference>
<comment type="caution">
    <text evidence="7">The sequence shown here is derived from an EMBL/GenBank/DDBJ whole genome shotgun (WGS) entry which is preliminary data.</text>
</comment>
<comment type="catalytic activity">
    <reaction evidence="6">
        <text>Exonucleolytic cleavage in either 5'- to 3'- or 3'- to 5'-direction to yield nucleoside 5'-phosphates.</text>
        <dbReference type="EC" id="3.1.11.6"/>
    </reaction>
</comment>
<dbReference type="GO" id="GO:0009318">
    <property type="term" value="C:exodeoxyribonuclease VII complex"/>
    <property type="evidence" value="ECO:0007669"/>
    <property type="project" value="UniProtKB-UniRule"/>
</dbReference>
<evidence type="ECO:0000313" key="8">
    <source>
        <dbReference type="EMBL" id="MCI5756133.1"/>
    </source>
</evidence>
<comment type="similarity">
    <text evidence="1 6">Belongs to the XseB family.</text>
</comment>
<dbReference type="STRING" id="1263015.BN580_01771"/>
<keyword evidence="2 6" id="KW-0963">Cytoplasm</keyword>
<comment type="subunit">
    <text evidence="6">Heterooligomer composed of large and small subunits.</text>
</comment>
<dbReference type="Proteomes" id="UP000017938">
    <property type="component" value="Unassembled WGS sequence"/>
</dbReference>
<dbReference type="InterPro" id="IPR037004">
    <property type="entry name" value="Exonuc_VII_ssu_sf"/>
</dbReference>
<keyword evidence="5 6" id="KW-0269">Exonuclease</keyword>
<dbReference type="HAMAP" id="MF_00337">
    <property type="entry name" value="Exonuc_7_S"/>
    <property type="match status" value="1"/>
</dbReference>
<dbReference type="SUPFAM" id="SSF116842">
    <property type="entry name" value="XseB-like"/>
    <property type="match status" value="1"/>
</dbReference>
<protein>
    <recommendedName>
        <fullName evidence="6">Exodeoxyribonuclease 7 small subunit</fullName>
        <ecNumber evidence="6">3.1.11.6</ecNumber>
    </recommendedName>
    <alternativeName>
        <fullName evidence="6">Exodeoxyribonuclease VII small subunit</fullName>
        <shortName evidence="6">Exonuclease VII small subunit</shortName>
    </alternativeName>
</protein>
<evidence type="ECO:0000256" key="3">
    <source>
        <dbReference type="ARBA" id="ARBA00022722"/>
    </source>
</evidence>
<dbReference type="GO" id="GO:0006308">
    <property type="term" value="P:DNA catabolic process"/>
    <property type="evidence" value="ECO:0007669"/>
    <property type="project" value="UniProtKB-UniRule"/>
</dbReference>
<dbReference type="AlphaFoldDB" id="R6TZA2"/>
<gene>
    <name evidence="6 8" type="primary">xseB</name>
    <name evidence="7" type="ORF">BN580_01771</name>
    <name evidence="8" type="ORF">MR241_07560</name>
</gene>
<dbReference type="PIRSF" id="PIRSF006488">
    <property type="entry name" value="Exonuc_VII_S"/>
    <property type="match status" value="1"/>
</dbReference>
<name>R6TZA2_9BACT</name>
<evidence type="ECO:0000313" key="9">
    <source>
        <dbReference type="Proteomes" id="UP000017938"/>
    </source>
</evidence>
<reference evidence="8 10" key="2">
    <citation type="submission" date="2022-03" db="EMBL/GenBank/DDBJ databases">
        <title>Metagenome-assembled genomes from swine fecal metagenomes.</title>
        <authorList>
            <person name="Holman D.B."/>
            <person name="Kommadath A."/>
        </authorList>
    </citation>
    <scope>NUCLEOTIDE SEQUENCE [LARGE SCALE GENOMIC DNA]</scope>
    <source>
        <strain evidence="8">SUG147</strain>
    </source>
</reference>
<reference evidence="7" key="1">
    <citation type="submission" date="2012-11" db="EMBL/GenBank/DDBJ databases">
        <title>Dependencies among metagenomic species, viruses, plasmids and units of genetic variation.</title>
        <authorList>
            <person name="Nielsen H.B."/>
            <person name="Almeida M."/>
            <person name="Juncker A.S."/>
            <person name="Rasmussen S."/>
            <person name="Li J."/>
            <person name="Sunagawa S."/>
            <person name="Plichta D."/>
            <person name="Gautier L."/>
            <person name="Le Chatelier E."/>
            <person name="Peletier E."/>
            <person name="Bonde I."/>
            <person name="Nielsen T."/>
            <person name="Manichanh C."/>
            <person name="Arumugam M."/>
            <person name="Batto J."/>
            <person name="Santos M.B.Q.D."/>
            <person name="Blom N."/>
            <person name="Borruel N."/>
            <person name="Burgdorf K.S."/>
            <person name="Boumezbeur F."/>
            <person name="Casellas F."/>
            <person name="Dore J."/>
            <person name="Guarner F."/>
            <person name="Hansen T."/>
            <person name="Hildebrand F."/>
            <person name="Kaas R.S."/>
            <person name="Kennedy S."/>
            <person name="Kristiansen K."/>
            <person name="Kultima J.R."/>
            <person name="Leonard P."/>
            <person name="Levenez F."/>
            <person name="Lund O."/>
            <person name="Moumen B."/>
            <person name="Le Paslier D."/>
            <person name="Pons N."/>
            <person name="Pedersen O."/>
            <person name="Prifti E."/>
            <person name="Qin J."/>
            <person name="Raes J."/>
            <person name="Tap J."/>
            <person name="Tims S."/>
            <person name="Ussery D.W."/>
            <person name="Yamada T."/>
            <person name="MetaHit consortium"/>
            <person name="Renault P."/>
            <person name="Sicheritz-Ponten T."/>
            <person name="Bork P."/>
            <person name="Wang J."/>
            <person name="Brunak S."/>
            <person name="Ehrlich S.D."/>
        </authorList>
    </citation>
    <scope>NUCLEOTIDE SEQUENCE [LARGE SCALE GENOMIC DNA]</scope>
</reference>
<dbReference type="Proteomes" id="UP001139365">
    <property type="component" value="Unassembled WGS sequence"/>
</dbReference>
<evidence type="ECO:0000256" key="5">
    <source>
        <dbReference type="ARBA" id="ARBA00022839"/>
    </source>
</evidence>
<dbReference type="NCBIfam" id="NF002140">
    <property type="entry name" value="PRK00977.1-4"/>
    <property type="match status" value="1"/>
</dbReference>
<dbReference type="Gene3D" id="1.10.287.1040">
    <property type="entry name" value="Exonuclease VII, small subunit"/>
    <property type="match status" value="1"/>
</dbReference>
<dbReference type="GO" id="GO:0005829">
    <property type="term" value="C:cytosol"/>
    <property type="evidence" value="ECO:0007669"/>
    <property type="project" value="TreeGrafter"/>
</dbReference>
<evidence type="ECO:0000256" key="4">
    <source>
        <dbReference type="ARBA" id="ARBA00022801"/>
    </source>
</evidence>
<dbReference type="EC" id="3.1.11.6" evidence="6"/>
<proteinExistence type="inferred from homology"/>
<evidence type="ECO:0000313" key="10">
    <source>
        <dbReference type="Proteomes" id="UP001139365"/>
    </source>
</evidence>
<evidence type="ECO:0000256" key="2">
    <source>
        <dbReference type="ARBA" id="ARBA00022490"/>
    </source>
</evidence>
<evidence type="ECO:0000313" key="7">
    <source>
        <dbReference type="EMBL" id="CDC75169.1"/>
    </source>
</evidence>
<dbReference type="PANTHER" id="PTHR34137:SF1">
    <property type="entry name" value="EXODEOXYRIBONUCLEASE 7 SMALL SUBUNIT"/>
    <property type="match status" value="1"/>
</dbReference>
<dbReference type="NCBIfam" id="TIGR01280">
    <property type="entry name" value="xseB"/>
    <property type="match status" value="1"/>
</dbReference>
<evidence type="ECO:0000256" key="1">
    <source>
        <dbReference type="ARBA" id="ARBA00009998"/>
    </source>
</evidence>
<evidence type="ECO:0000256" key="6">
    <source>
        <dbReference type="HAMAP-Rule" id="MF_00337"/>
    </source>
</evidence>
<dbReference type="GO" id="GO:0008855">
    <property type="term" value="F:exodeoxyribonuclease VII activity"/>
    <property type="evidence" value="ECO:0007669"/>
    <property type="project" value="UniProtKB-UniRule"/>
</dbReference>
<organism evidence="7 9">
    <name type="scientific">Candidatus Colimorpha enterica</name>
    <dbReference type="NCBI Taxonomy" id="3083063"/>
    <lineage>
        <taxon>Bacteria</taxon>
        <taxon>Pseudomonadati</taxon>
        <taxon>Bacteroidota</taxon>
        <taxon>Bacteroidia</taxon>
        <taxon>Bacteroidales</taxon>
        <taxon>Candidatus Colimorpha</taxon>
    </lineage>
</organism>
<dbReference type="Pfam" id="PF02609">
    <property type="entry name" value="Exonuc_VII_S"/>
    <property type="match status" value="1"/>
</dbReference>
<accession>R6TZA2</accession>
<dbReference type="InterPro" id="IPR003761">
    <property type="entry name" value="Exonuc_VII_S"/>
</dbReference>
<dbReference type="EMBL" id="JALEMU010000123">
    <property type="protein sequence ID" value="MCI5756133.1"/>
    <property type="molecule type" value="Genomic_DNA"/>
</dbReference>
<comment type="subcellular location">
    <subcellularLocation>
        <location evidence="6">Cytoplasm</location>
    </subcellularLocation>
</comment>
<dbReference type="EMBL" id="CBFW010000278">
    <property type="protein sequence ID" value="CDC75169.1"/>
    <property type="molecule type" value="Genomic_DNA"/>
</dbReference>
<sequence length="77" mass="8540">MSKKDPGFEEALARLEEIVRKLEGGETPLDESLGLFEEGVKLVRLCGDKLDEAERKITVLTKNGEGGYDEKPFGENN</sequence>